<keyword evidence="1" id="KW-0472">Membrane</keyword>
<evidence type="ECO:0000256" key="1">
    <source>
        <dbReference type="SAM" id="Phobius"/>
    </source>
</evidence>
<name>J9UX70_BRAPL</name>
<dbReference type="AlphaFoldDB" id="J9UX70"/>
<proteinExistence type="predicted"/>
<evidence type="ECO:0000313" key="2">
    <source>
        <dbReference type="EMBL" id="AFR71794.1"/>
    </source>
</evidence>
<protein>
    <submittedName>
        <fullName evidence="2">Uncharacterized protein</fullName>
    </submittedName>
</protein>
<organism evidence="2 3">
    <name type="scientific">Brachyspira pilosicoli B2904</name>
    <dbReference type="NCBI Taxonomy" id="1133568"/>
    <lineage>
        <taxon>Bacteria</taxon>
        <taxon>Pseudomonadati</taxon>
        <taxon>Spirochaetota</taxon>
        <taxon>Spirochaetia</taxon>
        <taxon>Brachyspirales</taxon>
        <taxon>Brachyspiraceae</taxon>
        <taxon>Brachyspira</taxon>
    </lineage>
</organism>
<keyword evidence="1" id="KW-1133">Transmembrane helix</keyword>
<dbReference type="PATRIC" id="fig|1133568.3.peg.2472"/>
<dbReference type="Proteomes" id="UP000007346">
    <property type="component" value="Chromosome"/>
</dbReference>
<dbReference type="KEGG" id="bpj:B2904_orf2468"/>
<reference evidence="2 3" key="1">
    <citation type="journal article" date="2012" name="BMC Genomics">
        <title>Comparative genomics of Brachyspira pilosicoli strains: genome rearrangements, reductions and correlation of genetic compliment with phenotypic diversity.</title>
        <authorList>
            <person name="Mappley L.J."/>
            <person name="Black M.L."/>
            <person name="Abuoun M."/>
            <person name="Darby A.C."/>
            <person name="Woodward M.J."/>
            <person name="Parkhill J."/>
            <person name="Turner A.K."/>
            <person name="Bellgard M.I."/>
            <person name="La T."/>
            <person name="Phillips N.D."/>
            <person name="La Ragione R.M."/>
            <person name="Hampson D.J."/>
        </authorList>
    </citation>
    <scope>NUCLEOTIDE SEQUENCE [LARGE SCALE GENOMIC DNA]</scope>
    <source>
        <strain evidence="2">B2904</strain>
    </source>
</reference>
<accession>J9UX70</accession>
<keyword evidence="1" id="KW-0812">Transmembrane</keyword>
<sequence>MKIKKKKNDSKDNIIGFIIYLFLYLIIPSTAISFFAMADKNIKEKKRNNI</sequence>
<dbReference type="HOGENOM" id="CLU_3115263_0_0_12"/>
<feature type="transmembrane region" description="Helical" evidence="1">
    <location>
        <begin position="14"/>
        <end position="38"/>
    </location>
</feature>
<dbReference type="EMBL" id="CP003490">
    <property type="protein sequence ID" value="AFR71794.1"/>
    <property type="molecule type" value="Genomic_DNA"/>
</dbReference>
<gene>
    <name evidence="2" type="ORF">B2904_orf2468</name>
</gene>
<evidence type="ECO:0000313" key="3">
    <source>
        <dbReference type="Proteomes" id="UP000007346"/>
    </source>
</evidence>